<gene>
    <name evidence="8" type="ORF">FHS49_000747</name>
</gene>
<keyword evidence="4" id="KW-0378">Hydrolase</keyword>
<keyword evidence="3" id="KW-0479">Metal-binding</keyword>
<keyword evidence="5" id="KW-0862">Zinc</keyword>
<dbReference type="PANTHER" id="PTHR45962">
    <property type="entry name" value="N-FATTY-ACYL-AMINO ACID SYNTHASE/HYDROLASE PM20D1"/>
    <property type="match status" value="1"/>
</dbReference>
<feature type="chain" id="PRO_5031196707" evidence="6">
    <location>
        <begin position="32"/>
        <end position="483"/>
    </location>
</feature>
<accession>A0A7W9EEK0</accession>
<dbReference type="InterPro" id="IPR036264">
    <property type="entry name" value="Bact_exopeptidase_dim_dom"/>
</dbReference>
<dbReference type="InterPro" id="IPR001261">
    <property type="entry name" value="ArgE/DapE_CS"/>
</dbReference>
<dbReference type="GO" id="GO:0008233">
    <property type="term" value="F:peptidase activity"/>
    <property type="evidence" value="ECO:0007669"/>
    <property type="project" value="UniProtKB-KW"/>
</dbReference>
<dbReference type="EMBL" id="JACIJC010000001">
    <property type="protein sequence ID" value="MBB5684756.1"/>
    <property type="molecule type" value="Genomic_DNA"/>
</dbReference>
<evidence type="ECO:0000313" key="9">
    <source>
        <dbReference type="Proteomes" id="UP000549617"/>
    </source>
</evidence>
<evidence type="ECO:0000256" key="5">
    <source>
        <dbReference type="ARBA" id="ARBA00022833"/>
    </source>
</evidence>
<comment type="caution">
    <text evidence="8">The sequence shown here is derived from an EMBL/GenBank/DDBJ whole genome shotgun (WGS) entry which is preliminary data.</text>
</comment>
<dbReference type="NCBIfam" id="NF006596">
    <property type="entry name" value="PRK09133.1"/>
    <property type="match status" value="1"/>
</dbReference>
<keyword evidence="6" id="KW-0732">Signal</keyword>
<proteinExistence type="inferred from homology"/>
<evidence type="ECO:0000256" key="4">
    <source>
        <dbReference type="ARBA" id="ARBA00022801"/>
    </source>
</evidence>
<evidence type="ECO:0000256" key="3">
    <source>
        <dbReference type="ARBA" id="ARBA00022723"/>
    </source>
</evidence>
<dbReference type="InterPro" id="IPR047177">
    <property type="entry name" value="Pept_M20A"/>
</dbReference>
<dbReference type="Pfam" id="PF01546">
    <property type="entry name" value="Peptidase_M20"/>
    <property type="match status" value="1"/>
</dbReference>
<dbReference type="RefSeq" id="WP_184015335.1">
    <property type="nucleotide sequence ID" value="NZ_JACIJC010000001.1"/>
</dbReference>
<evidence type="ECO:0000259" key="7">
    <source>
        <dbReference type="Pfam" id="PF07687"/>
    </source>
</evidence>
<dbReference type="Pfam" id="PF07687">
    <property type="entry name" value="M20_dimer"/>
    <property type="match status" value="1"/>
</dbReference>
<organism evidence="8 9">
    <name type="scientific">Sphingobium boeckii</name>
    <dbReference type="NCBI Taxonomy" id="1082345"/>
    <lineage>
        <taxon>Bacteria</taxon>
        <taxon>Pseudomonadati</taxon>
        <taxon>Pseudomonadota</taxon>
        <taxon>Alphaproteobacteria</taxon>
        <taxon>Sphingomonadales</taxon>
        <taxon>Sphingomonadaceae</taxon>
        <taxon>Sphingobium</taxon>
    </lineage>
</organism>
<evidence type="ECO:0000313" key="8">
    <source>
        <dbReference type="EMBL" id="MBB5684756.1"/>
    </source>
</evidence>
<keyword evidence="2" id="KW-0645">Protease</keyword>
<feature type="signal peptide" evidence="6">
    <location>
        <begin position="1"/>
        <end position="31"/>
    </location>
</feature>
<dbReference type="PANTHER" id="PTHR45962:SF1">
    <property type="entry name" value="N-FATTY-ACYL-AMINO ACID SYNTHASE_HYDROLASE PM20D1"/>
    <property type="match status" value="1"/>
</dbReference>
<dbReference type="Gene3D" id="1.10.150.900">
    <property type="match status" value="1"/>
</dbReference>
<dbReference type="InterPro" id="IPR011650">
    <property type="entry name" value="Peptidase_M20_dimer"/>
</dbReference>
<dbReference type="InterPro" id="IPR002933">
    <property type="entry name" value="Peptidase_M20"/>
</dbReference>
<dbReference type="GO" id="GO:0006508">
    <property type="term" value="P:proteolysis"/>
    <property type="evidence" value="ECO:0007669"/>
    <property type="project" value="UniProtKB-KW"/>
</dbReference>
<evidence type="ECO:0000256" key="1">
    <source>
        <dbReference type="ARBA" id="ARBA00006247"/>
    </source>
</evidence>
<protein>
    <submittedName>
        <fullName evidence="8">Acetylornithine deacetylase/succinyl-diaminopimelate desuccinylase-like protein</fullName>
    </submittedName>
</protein>
<dbReference type="GO" id="GO:0046872">
    <property type="term" value="F:metal ion binding"/>
    <property type="evidence" value="ECO:0007669"/>
    <property type="project" value="UniProtKB-KW"/>
</dbReference>
<dbReference type="PROSITE" id="PS00759">
    <property type="entry name" value="ARGE_DAPE_CPG2_2"/>
    <property type="match status" value="1"/>
</dbReference>
<dbReference type="Gene3D" id="3.30.70.360">
    <property type="match status" value="1"/>
</dbReference>
<evidence type="ECO:0000256" key="6">
    <source>
        <dbReference type="SAM" id="SignalP"/>
    </source>
</evidence>
<dbReference type="SUPFAM" id="SSF53187">
    <property type="entry name" value="Zn-dependent exopeptidases"/>
    <property type="match status" value="1"/>
</dbReference>
<dbReference type="PROSITE" id="PS00758">
    <property type="entry name" value="ARGE_DAPE_CPG2_1"/>
    <property type="match status" value="1"/>
</dbReference>
<feature type="domain" description="Peptidase M20 dimerisation" evidence="7">
    <location>
        <begin position="234"/>
        <end position="374"/>
    </location>
</feature>
<dbReference type="AlphaFoldDB" id="A0A7W9EEK0"/>
<comment type="similarity">
    <text evidence="1">Belongs to the peptidase M20A family.</text>
</comment>
<sequence>MRSPPIVHRRSWPVLAALACALPFFAGAAKAAADPQDARFLATYKELIETDTSLSQGSCTIAARKMLARLKAAGYGDDEARLIVPPAFPKQGNLIAQLTGRRAEAPAILLVAHIDVVEAKRSDWQRDPFLLVEEDGYFYGRGTVDDKAMAASFIDMFVRYRTEGYLPDITLKLALTCGEETYDVFNGVQYLLANAPDTLEAGVAINEGGNGYLDTSGKPMHFGIQSGEKIYQDFRLVTTSPGGHSARPGRDNAITRLADGLSRIGAFEFPVAVSEVVRKFFMRLAPLQPEPLKSDMAAIGSGRADDAAFARISAASPEWNAMLRTTCVSTLVNAGHAANAMAQHAEANVNCRILPGQDVSAIRDRLVEIVADPSVRIEFVSLPGPVSSAPALTSSIMAPVEKLVAEMWPGVPVIPNILTAGTDGRFLLAAGIPTYGISAIFRDPDGNGVHGLNERVRVKSLMDSRTFLYRLVKSLGGGQSARR</sequence>
<reference evidence="8 9" key="1">
    <citation type="submission" date="2020-08" db="EMBL/GenBank/DDBJ databases">
        <title>Genomic Encyclopedia of Type Strains, Phase IV (KMG-IV): sequencing the most valuable type-strain genomes for metagenomic binning, comparative biology and taxonomic classification.</title>
        <authorList>
            <person name="Goeker M."/>
        </authorList>
    </citation>
    <scope>NUCLEOTIDE SEQUENCE [LARGE SCALE GENOMIC DNA]</scope>
    <source>
        <strain evidence="8 9">DSM 25079</strain>
    </source>
</reference>
<evidence type="ECO:0000256" key="2">
    <source>
        <dbReference type="ARBA" id="ARBA00022670"/>
    </source>
</evidence>
<dbReference type="Gene3D" id="3.40.630.10">
    <property type="entry name" value="Zn peptidases"/>
    <property type="match status" value="1"/>
</dbReference>
<keyword evidence="9" id="KW-1185">Reference proteome</keyword>
<name>A0A7W9EEK0_9SPHN</name>
<dbReference type="SUPFAM" id="SSF55031">
    <property type="entry name" value="Bacterial exopeptidase dimerisation domain"/>
    <property type="match status" value="1"/>
</dbReference>
<dbReference type="Proteomes" id="UP000549617">
    <property type="component" value="Unassembled WGS sequence"/>
</dbReference>